<comment type="similarity">
    <text evidence="2">Belongs to the ATPase A chain family.</text>
</comment>
<dbReference type="GO" id="GO:0045259">
    <property type="term" value="C:proton-transporting ATP synthase complex"/>
    <property type="evidence" value="ECO:0007669"/>
    <property type="project" value="UniProtKB-KW"/>
</dbReference>
<keyword evidence="5 12" id="KW-0812">Transmembrane</keyword>
<accession>S6BW94</accession>
<gene>
    <name evidence="13" type="primary">ATP6</name>
</gene>
<evidence type="ECO:0000256" key="9">
    <source>
        <dbReference type="ARBA" id="ARBA00023136"/>
    </source>
</evidence>
<dbReference type="CDD" id="cd00310">
    <property type="entry name" value="ATP-synt_Fo_a_6"/>
    <property type="match status" value="1"/>
</dbReference>
<evidence type="ECO:0000256" key="12">
    <source>
        <dbReference type="SAM" id="Phobius"/>
    </source>
</evidence>
<evidence type="ECO:0000256" key="8">
    <source>
        <dbReference type="ARBA" id="ARBA00023065"/>
    </source>
</evidence>
<feature type="transmembrane region" description="Helical" evidence="12">
    <location>
        <begin position="20"/>
        <end position="40"/>
    </location>
</feature>
<feature type="transmembrane region" description="Helical" evidence="12">
    <location>
        <begin position="200"/>
        <end position="224"/>
    </location>
</feature>
<sequence>MFMDIFSSFDDHNSVFLGVYVLMWMSSFILIFISVMMYWIGPSRWSLFLNYLQSTISSLVKVATGKYLGWFSVSMVSLFLMLLFLNLCSLISYVFGETSHLAITLSLSLPFWLSLIISGSVHDPQKVVASLLPSGAPSALNPFLILIETVSVGVRPLILALRLGANLTAGHIVMAIIGGFLESAILSCSSSMLICSLFEAFYTIFEFGICFIQAYIFVLLLVLYSDDHPISFH</sequence>
<feature type="transmembrane region" description="Helical" evidence="12">
    <location>
        <begin position="101"/>
        <end position="119"/>
    </location>
</feature>
<keyword evidence="6" id="KW-0375">Hydrogen ion transport</keyword>
<dbReference type="InterPro" id="IPR045083">
    <property type="entry name" value="ATP_synth_F0_asu_bact/mt"/>
</dbReference>
<evidence type="ECO:0000256" key="10">
    <source>
        <dbReference type="ARBA" id="ARBA00023310"/>
    </source>
</evidence>
<dbReference type="InterPro" id="IPR035908">
    <property type="entry name" value="F0_ATP_A_sf"/>
</dbReference>
<dbReference type="PANTHER" id="PTHR11410:SF0">
    <property type="entry name" value="ATP SYNTHASE SUBUNIT A"/>
    <property type="match status" value="1"/>
</dbReference>
<dbReference type="GO" id="GO:0005743">
    <property type="term" value="C:mitochondrial inner membrane"/>
    <property type="evidence" value="ECO:0007669"/>
    <property type="project" value="UniProtKB-SubCell"/>
</dbReference>
<keyword evidence="4" id="KW-0138">CF(0)</keyword>
<proteinExistence type="inferred from homology"/>
<keyword evidence="7 12" id="KW-1133">Transmembrane helix</keyword>
<dbReference type="PANTHER" id="PTHR11410">
    <property type="entry name" value="ATP SYNTHASE SUBUNIT A"/>
    <property type="match status" value="1"/>
</dbReference>
<keyword evidence="3" id="KW-0813">Transport</keyword>
<dbReference type="PRINTS" id="PR00123">
    <property type="entry name" value="ATPASEA"/>
</dbReference>
<dbReference type="NCBIfam" id="TIGR01131">
    <property type="entry name" value="ATP_synt_6_or_A"/>
    <property type="match status" value="1"/>
</dbReference>
<reference evidence="13" key="1">
    <citation type="journal article" date="2014" name="ISME J.">
        <title>Allying with armored snails: the complete genome of gammaproteobacterial endosymbiont.</title>
        <authorList>
            <person name="Nakagawa S."/>
            <person name="Shimamura S."/>
            <person name="Takaki Y."/>
            <person name="Suzuki Y."/>
            <person name="Murakami S."/>
            <person name="Watanabe T."/>
            <person name="Fujiyoshi S."/>
            <person name="Mino S."/>
            <person name="Sawabe T."/>
            <person name="Maeda T."/>
            <person name="Makita H."/>
            <person name="Nemoto S."/>
            <person name="Nishimura S."/>
            <person name="Watanabe H."/>
            <person name="Watsuji T."/>
            <person name="Takai K."/>
        </authorList>
    </citation>
    <scope>NUCLEOTIDE SEQUENCE</scope>
</reference>
<evidence type="ECO:0000256" key="7">
    <source>
        <dbReference type="ARBA" id="ARBA00022989"/>
    </source>
</evidence>
<geneLocation type="mitochondrion" evidence="13"/>
<comment type="subcellular location">
    <subcellularLocation>
        <location evidence="1">Membrane</location>
        <topology evidence="1">Multi-pass membrane protein</topology>
    </subcellularLocation>
    <subcellularLocation>
        <location evidence="11">Mitochondrion inner membrane</location>
        <topology evidence="11">Multi-pass membrane protein</topology>
    </subcellularLocation>
</comment>
<keyword evidence="9 12" id="KW-0472">Membrane</keyword>
<dbReference type="AlphaFoldDB" id="S6BW94"/>
<evidence type="ECO:0000256" key="5">
    <source>
        <dbReference type="ARBA" id="ARBA00022692"/>
    </source>
</evidence>
<dbReference type="SUPFAM" id="SSF81336">
    <property type="entry name" value="F1F0 ATP synthase subunit A"/>
    <property type="match status" value="1"/>
</dbReference>
<organism evidence="13">
    <name type="scientific">Chrysomallon squamiferum</name>
    <name type="common">Scaly-foot gastropod</name>
    <name type="synonym">Pangolin sea</name>
    <dbReference type="NCBI Taxonomy" id="216257"/>
    <lineage>
        <taxon>Eukaryota</taxon>
        <taxon>Metazoa</taxon>
        <taxon>Spiralia</taxon>
        <taxon>Lophotrochozoa</taxon>
        <taxon>Mollusca</taxon>
        <taxon>Gastropoda</taxon>
        <taxon>Neomphalina</taxon>
        <taxon>Neomphalida</taxon>
        <taxon>Neomphaloidea</taxon>
        <taxon>Peltospiridae</taxon>
        <taxon>Chrysomallon</taxon>
    </lineage>
</organism>
<keyword evidence="13" id="KW-0496">Mitochondrion</keyword>
<evidence type="ECO:0000313" key="13">
    <source>
        <dbReference type="EMBL" id="BAN70254.1"/>
    </source>
</evidence>
<dbReference type="EMBL" id="AP013032">
    <property type="protein sequence ID" value="BAN70254.1"/>
    <property type="molecule type" value="Genomic_DNA"/>
</dbReference>
<dbReference type="GO" id="GO:0046933">
    <property type="term" value="F:proton-transporting ATP synthase activity, rotational mechanism"/>
    <property type="evidence" value="ECO:0007669"/>
    <property type="project" value="TreeGrafter"/>
</dbReference>
<dbReference type="InterPro" id="IPR000568">
    <property type="entry name" value="ATP_synth_F0_asu"/>
</dbReference>
<dbReference type="Gene3D" id="1.20.120.220">
    <property type="entry name" value="ATP synthase, F0 complex, subunit A"/>
    <property type="match status" value="1"/>
</dbReference>
<evidence type="ECO:0000256" key="6">
    <source>
        <dbReference type="ARBA" id="ARBA00022781"/>
    </source>
</evidence>
<evidence type="ECO:0000256" key="2">
    <source>
        <dbReference type="ARBA" id="ARBA00006810"/>
    </source>
</evidence>
<name>S6BW94_CHRSQ</name>
<feature type="transmembrane region" description="Helical" evidence="12">
    <location>
        <begin position="70"/>
        <end position="94"/>
    </location>
</feature>
<feature type="transmembrane region" description="Helical" evidence="12">
    <location>
        <begin position="172"/>
        <end position="194"/>
    </location>
</feature>
<evidence type="ECO:0000256" key="11">
    <source>
        <dbReference type="RuleBase" id="RU004450"/>
    </source>
</evidence>
<evidence type="ECO:0000256" key="4">
    <source>
        <dbReference type="ARBA" id="ARBA00022547"/>
    </source>
</evidence>
<keyword evidence="10" id="KW-0066">ATP synthesis</keyword>
<evidence type="ECO:0000256" key="3">
    <source>
        <dbReference type="ARBA" id="ARBA00022448"/>
    </source>
</evidence>
<keyword evidence="8" id="KW-0406">Ion transport</keyword>
<feature type="transmembrane region" description="Helical" evidence="12">
    <location>
        <begin position="139"/>
        <end position="160"/>
    </location>
</feature>
<protein>
    <recommendedName>
        <fullName evidence="11">ATP synthase subunit a</fullName>
    </recommendedName>
</protein>
<evidence type="ECO:0000256" key="1">
    <source>
        <dbReference type="ARBA" id="ARBA00004141"/>
    </source>
</evidence>
<dbReference type="Pfam" id="PF00119">
    <property type="entry name" value="ATP-synt_A"/>
    <property type="match status" value="1"/>
</dbReference>